<comment type="caution">
    <text evidence="2">The sequence shown here is derived from an EMBL/GenBank/DDBJ whole genome shotgun (WGS) entry which is preliminary data.</text>
</comment>
<dbReference type="AlphaFoldDB" id="A0A328AB38"/>
<reference evidence="3" key="1">
    <citation type="submission" date="2018-05" db="EMBL/GenBank/DDBJ databases">
        <authorList>
            <person name="Li X."/>
        </authorList>
    </citation>
    <scope>NUCLEOTIDE SEQUENCE [LARGE SCALE GENOMIC DNA]</scope>
    <source>
        <strain evidence="3">LX32</strain>
    </source>
</reference>
<dbReference type="InterPro" id="IPR052393">
    <property type="entry name" value="Cadmium-induced_rsp"/>
</dbReference>
<dbReference type="GO" id="GO:0051213">
    <property type="term" value="F:dioxygenase activity"/>
    <property type="evidence" value="ECO:0007669"/>
    <property type="project" value="UniProtKB-KW"/>
</dbReference>
<dbReference type="RefSeq" id="WP_111530402.1">
    <property type="nucleotide sequence ID" value="NZ_JBHRSG010000003.1"/>
</dbReference>
<dbReference type="Proteomes" id="UP000249254">
    <property type="component" value="Unassembled WGS sequence"/>
</dbReference>
<feature type="domain" description="VOC" evidence="1">
    <location>
        <begin position="2"/>
        <end position="116"/>
    </location>
</feature>
<evidence type="ECO:0000313" key="3">
    <source>
        <dbReference type="Proteomes" id="UP000249254"/>
    </source>
</evidence>
<dbReference type="Gene3D" id="3.10.180.10">
    <property type="entry name" value="2,3-Dihydroxybiphenyl 1,2-Dioxygenase, domain 1"/>
    <property type="match status" value="1"/>
</dbReference>
<dbReference type="EMBL" id="QFYQ01000002">
    <property type="protein sequence ID" value="RAK51840.1"/>
    <property type="molecule type" value="Genomic_DNA"/>
</dbReference>
<organism evidence="2 3">
    <name type="scientific">Phenylobacterium soli</name>
    <dbReference type="NCBI Taxonomy" id="2170551"/>
    <lineage>
        <taxon>Bacteria</taxon>
        <taxon>Pseudomonadati</taxon>
        <taxon>Pseudomonadota</taxon>
        <taxon>Alphaproteobacteria</taxon>
        <taxon>Caulobacterales</taxon>
        <taxon>Caulobacteraceae</taxon>
        <taxon>Phenylobacterium</taxon>
    </lineage>
</organism>
<keyword evidence="2" id="KW-0223">Dioxygenase</keyword>
<dbReference type="InterPro" id="IPR049789">
    <property type="entry name" value="ArsI/CadI-like"/>
</dbReference>
<dbReference type="InterPro" id="IPR037523">
    <property type="entry name" value="VOC_core"/>
</dbReference>
<dbReference type="PANTHER" id="PTHR41294">
    <property type="entry name" value="CADMIUM-INDUCED PROTEIN CADI"/>
    <property type="match status" value="1"/>
</dbReference>
<dbReference type="InterPro" id="IPR004360">
    <property type="entry name" value="Glyas_Fos-R_dOase_dom"/>
</dbReference>
<dbReference type="InterPro" id="IPR029068">
    <property type="entry name" value="Glyas_Bleomycin-R_OHBP_Dase"/>
</dbReference>
<protein>
    <submittedName>
        <fullName evidence="2">Glyoxalase/bleomycin resistance/dioxygenase family protein</fullName>
    </submittedName>
</protein>
<dbReference type="PROSITE" id="PS51819">
    <property type="entry name" value="VOC"/>
    <property type="match status" value="1"/>
</dbReference>
<keyword evidence="3" id="KW-1185">Reference proteome</keyword>
<keyword evidence="2" id="KW-0560">Oxidoreductase</keyword>
<dbReference type="NCBIfam" id="NF041414">
    <property type="entry name" value="ArsI_CadI_VOC"/>
    <property type="match status" value="1"/>
</dbReference>
<evidence type="ECO:0000259" key="1">
    <source>
        <dbReference type="PROSITE" id="PS51819"/>
    </source>
</evidence>
<dbReference type="SUPFAM" id="SSF54593">
    <property type="entry name" value="Glyoxalase/Bleomycin resistance protein/Dihydroxybiphenyl dioxygenase"/>
    <property type="match status" value="1"/>
</dbReference>
<dbReference type="GO" id="GO:0046686">
    <property type="term" value="P:response to cadmium ion"/>
    <property type="evidence" value="ECO:0007669"/>
    <property type="project" value="TreeGrafter"/>
</dbReference>
<dbReference type="Pfam" id="PF00903">
    <property type="entry name" value="Glyoxalase"/>
    <property type="match status" value="1"/>
</dbReference>
<dbReference type="PANTHER" id="PTHR41294:SF1">
    <property type="entry name" value="CADMIUM-INDUCED PROTEIN CADI"/>
    <property type="match status" value="1"/>
</dbReference>
<name>A0A328AB38_9CAUL</name>
<evidence type="ECO:0000313" key="2">
    <source>
        <dbReference type="EMBL" id="RAK51840.1"/>
    </source>
</evidence>
<accession>A0A328AB38</accession>
<dbReference type="OrthoDB" id="9789608at2"/>
<gene>
    <name evidence="2" type="ORF">DJ017_18665</name>
</gene>
<sequence>MKRLHLHVNVPDLAQSIRFYETLFGAGPTVRKDDYAKWMLDDPKVNFAISERGREAGLDHVGVQVDSKAELDALAGRLKAAGEATLDQTAAACCYATSDKSWVEDPAGLKWETFFTFGEITDYGKDGVPVPETVSAGSACCGAPAAAPQPKPVTAGCCG</sequence>
<proteinExistence type="predicted"/>